<dbReference type="InterPro" id="IPR001452">
    <property type="entry name" value="SH3_domain"/>
</dbReference>
<evidence type="ECO:0000256" key="2">
    <source>
        <dbReference type="ARBA" id="ARBA00009739"/>
    </source>
</evidence>
<keyword evidence="7 12" id="KW-1133">Transmembrane helix</keyword>
<sequence length="320" mass="34443">MVSYYPQSTVYTMNNDPNNRPRYSRSVSRFDIGNIIGDPFFLTTIGISFLAWIIAFITSAISDASGSFPNFAWWAVVYELFCVLGVTVVVASNSIYNYNVAIVGYLASGLVLTSSSANTLIYQKSGTEQAAAAGHILLSMISVLWIFYFGTTPNAVTHHYIDSFAQRAPPPPPGSDYSGHPSQFYGPGRPETTISSGAVPPQMYTSAQLSGLEATSPLPMGGSMADRSSQVPKFGPAPGTSGGASGSMAAKEEDPMAAPTEYPYRAKAIYSYTANPEDANEISFQKHDILEVSDVSGRWWQARKETGETGIAPSNYLILL</sequence>
<evidence type="ECO:0000256" key="12">
    <source>
        <dbReference type="SAM" id="Phobius"/>
    </source>
</evidence>
<feature type="transmembrane region" description="Helical" evidence="12">
    <location>
        <begin position="73"/>
        <end position="96"/>
    </location>
</feature>
<dbReference type="InterPro" id="IPR035522">
    <property type="entry name" value="Sho1_SH3"/>
</dbReference>
<evidence type="ECO:0000313" key="15">
    <source>
        <dbReference type="Proteomes" id="UP001365542"/>
    </source>
</evidence>
<feature type="transmembrane region" description="Helical" evidence="12">
    <location>
        <begin position="102"/>
        <end position="123"/>
    </location>
</feature>
<keyword evidence="9 12" id="KW-0472">Membrane</keyword>
<evidence type="ECO:0000256" key="8">
    <source>
        <dbReference type="ARBA" id="ARBA00023016"/>
    </source>
</evidence>
<reference evidence="14 15" key="1">
    <citation type="submission" date="2019-10" db="EMBL/GenBank/DDBJ databases">
        <authorList>
            <person name="Palmer J.M."/>
        </authorList>
    </citation>
    <scope>NUCLEOTIDE SEQUENCE [LARGE SCALE GENOMIC DNA]</scope>
    <source>
        <strain evidence="14 15">TWF694</strain>
    </source>
</reference>
<dbReference type="GO" id="GO:0007232">
    <property type="term" value="P:osmosensory signaling pathway via Sho1 osmosensor"/>
    <property type="evidence" value="ECO:0007669"/>
    <property type="project" value="UniProtKB-ARBA"/>
</dbReference>
<keyword evidence="5" id="KW-1003">Cell membrane</keyword>
<comment type="subunit">
    <text evidence="3">Forms homooligomers.</text>
</comment>
<dbReference type="Gene3D" id="2.30.30.40">
    <property type="entry name" value="SH3 Domains"/>
    <property type="match status" value="1"/>
</dbReference>
<evidence type="ECO:0000256" key="6">
    <source>
        <dbReference type="ARBA" id="ARBA00022692"/>
    </source>
</evidence>
<comment type="caution">
    <text evidence="14">The sequence shown here is derived from an EMBL/GenBank/DDBJ whole genome shotgun (WGS) entry which is preliminary data.</text>
</comment>
<evidence type="ECO:0000256" key="5">
    <source>
        <dbReference type="ARBA" id="ARBA00022475"/>
    </source>
</evidence>
<feature type="domain" description="SH3" evidence="13">
    <location>
        <begin position="261"/>
        <end position="320"/>
    </location>
</feature>
<dbReference type="CDD" id="cd11855">
    <property type="entry name" value="SH3_Sho1p"/>
    <property type="match status" value="1"/>
</dbReference>
<dbReference type="PANTHER" id="PTHR15735:SF20">
    <property type="entry name" value="HIGH OSMOLARITY SIGNALING PROTEIN SHO1"/>
    <property type="match status" value="1"/>
</dbReference>
<protein>
    <submittedName>
        <fullName evidence="14">Transmembrane osmosensor</fullName>
    </submittedName>
</protein>
<keyword evidence="8" id="KW-0346">Stress response</keyword>
<dbReference type="PROSITE" id="PS50002">
    <property type="entry name" value="SH3"/>
    <property type="match status" value="1"/>
</dbReference>
<feature type="transmembrane region" description="Helical" evidence="12">
    <location>
        <begin position="130"/>
        <end position="150"/>
    </location>
</feature>
<keyword evidence="15" id="KW-1185">Reference proteome</keyword>
<dbReference type="PRINTS" id="PR00452">
    <property type="entry name" value="SH3DOMAIN"/>
</dbReference>
<dbReference type="SMART" id="SM00326">
    <property type="entry name" value="SH3"/>
    <property type="match status" value="1"/>
</dbReference>
<comment type="similarity">
    <text evidence="2">Belongs to the SHO1 family.</text>
</comment>
<dbReference type="EMBL" id="JAVHJO010000004">
    <property type="protein sequence ID" value="KAK6540825.1"/>
    <property type="molecule type" value="Genomic_DNA"/>
</dbReference>
<evidence type="ECO:0000313" key="14">
    <source>
        <dbReference type="EMBL" id="KAK6540825.1"/>
    </source>
</evidence>
<evidence type="ECO:0000256" key="11">
    <source>
        <dbReference type="SAM" id="MobiDB-lite"/>
    </source>
</evidence>
<dbReference type="SUPFAM" id="SSF50044">
    <property type="entry name" value="SH3-domain"/>
    <property type="match status" value="1"/>
</dbReference>
<feature type="region of interest" description="Disordered" evidence="11">
    <location>
        <begin position="167"/>
        <end position="199"/>
    </location>
</feature>
<evidence type="ECO:0000256" key="3">
    <source>
        <dbReference type="ARBA" id="ARBA00011175"/>
    </source>
</evidence>
<name>A0AAV9XGE1_9PEZI</name>
<gene>
    <name evidence="14" type="primary">SHO1</name>
    <name evidence="14" type="ORF">TWF694_008213</name>
</gene>
<evidence type="ECO:0000256" key="1">
    <source>
        <dbReference type="ARBA" id="ARBA00004651"/>
    </source>
</evidence>
<dbReference type="FunFam" id="2.30.30.40:FF:000213">
    <property type="entry name" value="High osmolarity signaling protein SHO1"/>
    <property type="match status" value="1"/>
</dbReference>
<evidence type="ECO:0000256" key="4">
    <source>
        <dbReference type="ARBA" id="ARBA00022443"/>
    </source>
</evidence>
<evidence type="ECO:0000256" key="7">
    <source>
        <dbReference type="ARBA" id="ARBA00022989"/>
    </source>
</evidence>
<evidence type="ECO:0000256" key="9">
    <source>
        <dbReference type="ARBA" id="ARBA00023136"/>
    </source>
</evidence>
<dbReference type="GO" id="GO:0005886">
    <property type="term" value="C:plasma membrane"/>
    <property type="evidence" value="ECO:0007669"/>
    <property type="project" value="UniProtKB-SubCell"/>
</dbReference>
<dbReference type="PANTHER" id="PTHR15735">
    <property type="entry name" value="FCH AND DOUBLE SH3 DOMAINS PROTEIN"/>
    <property type="match status" value="1"/>
</dbReference>
<feature type="transmembrane region" description="Helical" evidence="12">
    <location>
        <begin position="40"/>
        <end position="61"/>
    </location>
</feature>
<keyword evidence="4 10" id="KW-0728">SH3 domain</keyword>
<dbReference type="Proteomes" id="UP001365542">
    <property type="component" value="Unassembled WGS sequence"/>
</dbReference>
<proteinExistence type="inferred from homology"/>
<evidence type="ECO:0000259" key="13">
    <source>
        <dbReference type="PROSITE" id="PS50002"/>
    </source>
</evidence>
<evidence type="ECO:0000256" key="10">
    <source>
        <dbReference type="PROSITE-ProRule" id="PRU00192"/>
    </source>
</evidence>
<keyword evidence="6 12" id="KW-0812">Transmembrane</keyword>
<accession>A0AAV9XGE1</accession>
<feature type="region of interest" description="Disordered" evidence="11">
    <location>
        <begin position="215"/>
        <end position="257"/>
    </location>
</feature>
<dbReference type="InterPro" id="IPR036028">
    <property type="entry name" value="SH3-like_dom_sf"/>
</dbReference>
<dbReference type="GO" id="GO:0030833">
    <property type="term" value="P:regulation of actin filament polymerization"/>
    <property type="evidence" value="ECO:0007669"/>
    <property type="project" value="TreeGrafter"/>
</dbReference>
<dbReference type="AlphaFoldDB" id="A0AAV9XGE1"/>
<dbReference type="Pfam" id="PF00018">
    <property type="entry name" value="SH3_1"/>
    <property type="match status" value="1"/>
</dbReference>
<comment type="subcellular location">
    <subcellularLocation>
        <location evidence="1">Cell membrane</location>
        <topology evidence="1">Multi-pass membrane protein</topology>
    </subcellularLocation>
</comment>
<organism evidence="14 15">
    <name type="scientific">Orbilia ellipsospora</name>
    <dbReference type="NCBI Taxonomy" id="2528407"/>
    <lineage>
        <taxon>Eukaryota</taxon>
        <taxon>Fungi</taxon>
        <taxon>Dikarya</taxon>
        <taxon>Ascomycota</taxon>
        <taxon>Pezizomycotina</taxon>
        <taxon>Orbiliomycetes</taxon>
        <taxon>Orbiliales</taxon>
        <taxon>Orbiliaceae</taxon>
        <taxon>Orbilia</taxon>
    </lineage>
</organism>